<keyword evidence="6" id="KW-1185">Reference proteome</keyword>
<proteinExistence type="predicted"/>
<name>A0ABS6ALW8_9RHOB</name>
<keyword evidence="2" id="KW-0238">DNA-binding</keyword>
<accession>A0ABS6ALW8</accession>
<dbReference type="SUPFAM" id="SSF75516">
    <property type="entry name" value="Pheromone-binding domain of LuxR-like quorum-sensing transcription factors"/>
    <property type="match status" value="1"/>
</dbReference>
<protein>
    <submittedName>
        <fullName evidence="5">LuxR family transcriptional regulator</fullName>
    </submittedName>
</protein>
<dbReference type="Pfam" id="PF03472">
    <property type="entry name" value="Autoind_bind"/>
    <property type="match status" value="1"/>
</dbReference>
<dbReference type="Gene3D" id="1.10.10.10">
    <property type="entry name" value="Winged helix-like DNA-binding domain superfamily/Winged helix DNA-binding domain"/>
    <property type="match status" value="1"/>
</dbReference>
<keyword evidence="1" id="KW-0805">Transcription regulation</keyword>
<evidence type="ECO:0000256" key="3">
    <source>
        <dbReference type="ARBA" id="ARBA00023163"/>
    </source>
</evidence>
<evidence type="ECO:0000313" key="5">
    <source>
        <dbReference type="EMBL" id="MBU3030654.1"/>
    </source>
</evidence>
<dbReference type="SMART" id="SM00421">
    <property type="entry name" value="HTH_LUXR"/>
    <property type="match status" value="1"/>
</dbReference>
<dbReference type="CDD" id="cd06170">
    <property type="entry name" value="LuxR_C_like"/>
    <property type="match status" value="1"/>
</dbReference>
<dbReference type="InterPro" id="IPR005143">
    <property type="entry name" value="TF_LuxR_autoind-bd_dom"/>
</dbReference>
<keyword evidence="3" id="KW-0804">Transcription</keyword>
<evidence type="ECO:0000313" key="6">
    <source>
        <dbReference type="Proteomes" id="UP001166191"/>
    </source>
</evidence>
<gene>
    <name evidence="5" type="ORF">KNW02_11065</name>
</gene>
<dbReference type="PANTHER" id="PTHR44688">
    <property type="entry name" value="DNA-BINDING TRANSCRIPTIONAL ACTIVATOR DEVR_DOSR"/>
    <property type="match status" value="1"/>
</dbReference>
<evidence type="ECO:0000256" key="2">
    <source>
        <dbReference type="ARBA" id="ARBA00023125"/>
    </source>
</evidence>
<dbReference type="PROSITE" id="PS50043">
    <property type="entry name" value="HTH_LUXR_2"/>
    <property type="match status" value="1"/>
</dbReference>
<dbReference type="InterPro" id="IPR000792">
    <property type="entry name" value="Tscrpt_reg_LuxR_C"/>
</dbReference>
<reference evidence="5" key="1">
    <citation type="submission" date="2021-06" db="EMBL/GenBank/DDBJ databases">
        <title>Paracoccus bacterium XHP0099 sp. nov., isolated from the surface waters of the Yellow Sea.</title>
        <authorList>
            <person name="Xue H."/>
            <person name="Zhang D."/>
        </authorList>
    </citation>
    <scope>NUCLEOTIDE SEQUENCE</scope>
    <source>
        <strain evidence="5">XHP0099</strain>
    </source>
</reference>
<dbReference type="Pfam" id="PF00196">
    <property type="entry name" value="GerE"/>
    <property type="match status" value="1"/>
</dbReference>
<dbReference type="InterPro" id="IPR036693">
    <property type="entry name" value="TF_LuxR_autoind-bd_dom_sf"/>
</dbReference>
<dbReference type="PANTHER" id="PTHR44688:SF16">
    <property type="entry name" value="DNA-BINDING TRANSCRIPTIONAL ACTIVATOR DEVR_DOSR"/>
    <property type="match status" value="1"/>
</dbReference>
<sequence length="302" mass="33583">MRHNPPIRPGIGPVPRQIRAKEKNFSWQNRPAVIQCTYSSVSYHSGDFMLSIYLQRVIDSATVADLRAAYLDAMGGLGFRHTLYAARFLLTLPAALSRDKTETYGNFPQEFDPLLKDPDLLARSVWLRWSARHSGTISTRNLYQDRGKSAQDGSDKAFVLARRLGLEAGQVISLRDPVLHGQGAVLLIPFAGATHDDVERRWAVSHQEITALSWVMHLRMAGIRQNGAGQLTPRQREVLEWSSTGKTVTEIGTIIGVSAATIEKHLRLARNNFAADSTAQAVLKAHLSRQLFTRDPSNNPPQ</sequence>
<dbReference type="SUPFAM" id="SSF46894">
    <property type="entry name" value="C-terminal effector domain of the bipartite response regulators"/>
    <property type="match status" value="1"/>
</dbReference>
<dbReference type="Proteomes" id="UP001166191">
    <property type="component" value="Unassembled WGS sequence"/>
</dbReference>
<dbReference type="InterPro" id="IPR036388">
    <property type="entry name" value="WH-like_DNA-bd_sf"/>
</dbReference>
<comment type="caution">
    <text evidence="5">The sequence shown here is derived from an EMBL/GenBank/DDBJ whole genome shotgun (WGS) entry which is preliminary data.</text>
</comment>
<dbReference type="Gene3D" id="3.30.450.80">
    <property type="entry name" value="Transcription factor LuxR-like, autoinducer-binding domain"/>
    <property type="match status" value="1"/>
</dbReference>
<evidence type="ECO:0000259" key="4">
    <source>
        <dbReference type="PROSITE" id="PS50043"/>
    </source>
</evidence>
<feature type="domain" description="HTH luxR-type" evidence="4">
    <location>
        <begin position="224"/>
        <end position="289"/>
    </location>
</feature>
<dbReference type="EMBL" id="JAHKNG010000017">
    <property type="protein sequence ID" value="MBU3030654.1"/>
    <property type="molecule type" value="Genomic_DNA"/>
</dbReference>
<organism evidence="5 6">
    <name type="scientific">Paracoccus marinaquae</name>
    <dbReference type="NCBI Taxonomy" id="2841926"/>
    <lineage>
        <taxon>Bacteria</taxon>
        <taxon>Pseudomonadati</taxon>
        <taxon>Pseudomonadota</taxon>
        <taxon>Alphaproteobacteria</taxon>
        <taxon>Rhodobacterales</taxon>
        <taxon>Paracoccaceae</taxon>
        <taxon>Paracoccus</taxon>
    </lineage>
</organism>
<evidence type="ECO:0000256" key="1">
    <source>
        <dbReference type="ARBA" id="ARBA00023015"/>
    </source>
</evidence>
<dbReference type="InterPro" id="IPR016032">
    <property type="entry name" value="Sig_transdc_resp-reg_C-effctor"/>
</dbReference>